<keyword evidence="3" id="KW-1185">Reference proteome</keyword>
<protein>
    <recommendedName>
        <fullName evidence="4">Outer membrane protein beta-barrel domain-containing protein</fullName>
    </recommendedName>
</protein>
<dbReference type="RefSeq" id="WP_188443193.1">
    <property type="nucleotide sequence ID" value="NZ_BMFD01000008.1"/>
</dbReference>
<proteinExistence type="predicted"/>
<accession>A0ABQ1MR81</accession>
<evidence type="ECO:0000313" key="2">
    <source>
        <dbReference type="EMBL" id="GGC44517.1"/>
    </source>
</evidence>
<evidence type="ECO:0000256" key="1">
    <source>
        <dbReference type="SAM" id="SignalP"/>
    </source>
</evidence>
<evidence type="ECO:0008006" key="4">
    <source>
        <dbReference type="Google" id="ProtNLM"/>
    </source>
</evidence>
<dbReference type="EMBL" id="BMFD01000008">
    <property type="protein sequence ID" value="GGC44517.1"/>
    <property type="molecule type" value="Genomic_DNA"/>
</dbReference>
<name>A0ABQ1MR81_9BACT</name>
<comment type="caution">
    <text evidence="2">The sequence shown here is derived from an EMBL/GenBank/DDBJ whole genome shotgun (WGS) entry which is preliminary data.</text>
</comment>
<feature type="chain" id="PRO_5046061937" description="Outer membrane protein beta-barrel domain-containing protein" evidence="1">
    <location>
        <begin position="20"/>
        <end position="232"/>
    </location>
</feature>
<dbReference type="Proteomes" id="UP000635885">
    <property type="component" value="Unassembled WGS sequence"/>
</dbReference>
<gene>
    <name evidence="2" type="ORF">GCM10010993_23770</name>
</gene>
<organism evidence="2 3">
    <name type="scientific">Belliella aquatica</name>
    <dbReference type="NCBI Taxonomy" id="1323734"/>
    <lineage>
        <taxon>Bacteria</taxon>
        <taxon>Pseudomonadati</taxon>
        <taxon>Bacteroidota</taxon>
        <taxon>Cytophagia</taxon>
        <taxon>Cytophagales</taxon>
        <taxon>Cyclobacteriaceae</taxon>
        <taxon>Belliella</taxon>
    </lineage>
</organism>
<feature type="signal peptide" evidence="1">
    <location>
        <begin position="1"/>
        <end position="19"/>
    </location>
</feature>
<sequence length="232" mass="26661">MKKLLIIFFTLYFSSSSFAQDLLWGLQLKSGIATQDFYQESGRLVVPELAFFTNYQIPNKPIEVGFSLGYGLYGTELEKRNDLYVGFNDELRLRRNNNMLSMAGVFRFFPQVYGKVFPFVEAQLGAIYAYSRFKIRETATTEPIEEDRDMGDWARMNQLGGGLLIPLGKDINGNLEIRLMYQNTSRLDYLKSGDTTFRPDPDGQVNGVFEYNIRRSTLNMIQPSIGVSFYFD</sequence>
<evidence type="ECO:0000313" key="3">
    <source>
        <dbReference type="Proteomes" id="UP000635885"/>
    </source>
</evidence>
<reference evidence="3" key="1">
    <citation type="journal article" date="2019" name="Int. J. Syst. Evol. Microbiol.">
        <title>The Global Catalogue of Microorganisms (GCM) 10K type strain sequencing project: providing services to taxonomists for standard genome sequencing and annotation.</title>
        <authorList>
            <consortium name="The Broad Institute Genomics Platform"/>
            <consortium name="The Broad Institute Genome Sequencing Center for Infectious Disease"/>
            <person name="Wu L."/>
            <person name="Ma J."/>
        </authorList>
    </citation>
    <scope>NUCLEOTIDE SEQUENCE [LARGE SCALE GENOMIC DNA]</scope>
    <source>
        <strain evidence="3">CGMCC 1.12479</strain>
    </source>
</reference>
<keyword evidence="1" id="KW-0732">Signal</keyword>